<dbReference type="GO" id="GO:0017038">
    <property type="term" value="P:protein import"/>
    <property type="evidence" value="ECO:0007669"/>
    <property type="project" value="InterPro"/>
</dbReference>
<evidence type="ECO:0008006" key="10">
    <source>
        <dbReference type="Google" id="ProtNLM"/>
    </source>
</evidence>
<name>A0AAV7Q145_PLEWA</name>
<evidence type="ECO:0000259" key="5">
    <source>
        <dbReference type="PROSITE" id="PS51192"/>
    </source>
</evidence>
<dbReference type="InterPro" id="IPR014018">
    <property type="entry name" value="SecA_motor_DEAD"/>
</dbReference>
<reference evidence="8" key="1">
    <citation type="journal article" date="2022" name="bioRxiv">
        <title>Sequencing and chromosome-scale assembly of the giantPleurodeles waltlgenome.</title>
        <authorList>
            <person name="Brown T."/>
            <person name="Elewa A."/>
            <person name="Iarovenko S."/>
            <person name="Subramanian E."/>
            <person name="Araus A.J."/>
            <person name="Petzold A."/>
            <person name="Susuki M."/>
            <person name="Suzuki K.-i.T."/>
            <person name="Hayashi T."/>
            <person name="Toyoda A."/>
            <person name="Oliveira C."/>
            <person name="Osipova E."/>
            <person name="Leigh N.D."/>
            <person name="Simon A."/>
            <person name="Yun M.H."/>
        </authorList>
    </citation>
    <scope>NUCLEOTIDE SEQUENCE</scope>
    <source>
        <strain evidence="8">20211129_DDA</strain>
        <tissue evidence="8">Liver</tissue>
    </source>
</reference>
<dbReference type="GO" id="GO:0006886">
    <property type="term" value="P:intracellular protein transport"/>
    <property type="evidence" value="ECO:0007669"/>
    <property type="project" value="InterPro"/>
</dbReference>
<feature type="compositionally biased region" description="Low complexity" evidence="4">
    <location>
        <begin position="813"/>
        <end position="824"/>
    </location>
</feature>
<comment type="caution">
    <text evidence="8">The sequence shown here is derived from an EMBL/GenBank/DDBJ whole genome shotgun (WGS) entry which is preliminary data.</text>
</comment>
<keyword evidence="9" id="KW-1185">Reference proteome</keyword>
<evidence type="ECO:0000259" key="6">
    <source>
        <dbReference type="PROSITE" id="PS51194"/>
    </source>
</evidence>
<dbReference type="InterPro" id="IPR027417">
    <property type="entry name" value="P-loop_NTPase"/>
</dbReference>
<dbReference type="Gene3D" id="3.90.1440.10">
    <property type="entry name" value="SecA, preprotein cross-linking domain"/>
    <property type="match status" value="1"/>
</dbReference>
<evidence type="ECO:0000256" key="4">
    <source>
        <dbReference type="SAM" id="MobiDB-lite"/>
    </source>
</evidence>
<sequence>MVNETPYVFSYTFSYLGSDWNLQHHAVLQPGQTLSTKQREIISRLYVKPGHHSKETCRQNPDLWRQYTGIDNPTFYIRVCNWDQSKIQLVCNRGGDAPVCPNYAKQDEDRIAHEKQREEAERQQREEAERQQREEEKRQQERLEREKRIAEEIEQENKSLEERLTKTSEKLKERSHQRGRTNLQERSHIMQYAVEDDAEEIDIDEEKDVEEKFKQLLIHINMKEEKGLESQEIGERMKKLQQQLMAQFLVKKDIPIWCLRGLEHTFDYENISLTELMSLLKVTAQVTLKESEMKQCKDKIDDISSFLIRIMDVLYDTNKTLAGKLSRAVFSELSSTSQDFLGNILFSGTWTPIQAVRFTLNVQESRVSQEKVEAILQCVQTYQIDINTTITSLRDEDPLLHLQGLVKNEKGKDLKTILEEMKKKNYPEKVLSILEKVLSEVEARLPAYLTLDLDEKMKKEGIAMTRSINFENPDIETLVNILIGLCVAVQDTTTIVKQSGEKIEGYFPRMTQLASVLTLLISTAPECNGCLLEIFTGEGKSSIVAILALVHAIRGKKVDVITSSPVLARRDQEEWSKLYKMFDVSCSVVPPPGLDECTDSRESDKAIKGAYAADIVYGTIGNFAADILRQEFEKRKTRGERAFDIAIVDEVDYMTLDSGVQVTFLSHAATGMRHLEQLLAAIWAKVCTCQRIQESKTGDILWATGTQFFHKVAATAVMGPKTSEHFSPLDILMPGLQLGFFSEEDVKQIELLLDKTEEPVTDAPQDSEIKELMDKLRPDQQRDLLSIFQKILEDAVVFDCYELKDGKASPFKNNSTSNNYTSDSTADKNATSNNSMPDNKTTAENRSIAEHDKICILLQEHGRACQLMSNKDLVEGAVSDLESRIRYSDTYKPPDKQENNDDDVILLPAYLKEYTKNRLKVFVENALKALTMVKDREYMIESTTDMGQVKTNTPIHEYHTIIPVDFKATGVLEKNKRWGDGLQQFLELKHQLAISPLSNVTNFMSNFHFLKRYTKGTGMFGVSGTLGEEAEVEFLKKHYKVSSYIMPTHRHTKKTELPILQIEGGRDAWIKSICDSVKERTSPNQWGKGQATLVVCEDVKTAEKLQNELIELKIVSDSGKIALYTRSDKHNIEKRVFGSGDVIIATNLGGRGTDVKITKDVNGSGGLFVILTHFPTSMRVEKQIFGRTSRKGNPGMVQMILNHESLLPSYQGQPVEVMRQLRADYEKKRIADMENDEILEVQMREELFETFCDHLNVFQQNYNKEEKQDIYATSDLQKGDCILDSSKTKLDYHPALNALKESWALWLTLHEKDIDEHKDIKELEKDLGQVIQRRTDSLLRGESDNFYDFIKQAMDRMYLHTQNKKSDYGALSFWQKAVKTDEVYRAVSLYNQAYITINMGQEGYMQKAIDLLKESKQMIDIYVSEVSNTTVYCQMSCIAKFEPHNKDDPNFTKQMQTRKSLFKSWIDYIDKSVAKLTELQKKKNNAITKDQAVFSLSTDHNPITADELIVLYDYGLSFVFEVEKKPEFCIDALICFILGALQVLAGILVCVFTCGTASQIGMGLISEGVSDMISGIEGMIKGAFDWAEWAISKAISIGLSLITAGFNLIKKAVKAIVKVTKSLLNGTKTFSSLADDIIRSGKAVISSIHTSAKSTTSAISKNVFHKSIKTLASSSAMKKNFVQALKYTGQEMAKQGTLKALEYGMDEALQAVFKNIFEDAFKDMIAKSIKGDKTLNQSIIKFIIINGVPENALKQENPSTFRIRDTHKQIMNDMLADVCQSAVTNVSEDYNTLNKFFTHLNTMKDGILQILEKAKVSGAIQKGFKLSVAIGKSVADFVQMLNSAPTQDVIENKVIPFMVKECDGFLSAADYKDDGRHNFPDVEAVKVKLMDTISQNLSDNFTALLSSNLTSLINNPIRAEVNKHVGKTVDNILGRNKTERFFIEQKHKRKMKKTPVDGEKLKLTEAEQKEVNDYVKKMEDRSCTATELDLNVLTKSDLMEGKGIKVIVVDENQKNISTEIYPGKDSSAGIITLQLQKVKERSEGDSDQIKKIQDRIKGKESLYKGQFNLVAPDGSIIPDQSEDKNSLYRALTLARGVHAEQDITKEAADLRRKMHAEISENQERYGPLVKRQLEFEKLYSNAGKYTVQAGDVPVGSTTEEEPQEKNE</sequence>
<evidence type="ECO:0000313" key="8">
    <source>
        <dbReference type="EMBL" id="KAJ1134277.1"/>
    </source>
</evidence>
<dbReference type="PANTHER" id="PTHR30612:SF0">
    <property type="entry name" value="CHLOROPLAST PROTEIN-TRANSPORTING ATPASE"/>
    <property type="match status" value="1"/>
</dbReference>
<evidence type="ECO:0000256" key="2">
    <source>
        <dbReference type="ARBA" id="ARBA00022927"/>
    </source>
</evidence>
<dbReference type="PROSITE" id="PS51192">
    <property type="entry name" value="HELICASE_ATP_BIND_1"/>
    <property type="match status" value="1"/>
</dbReference>
<feature type="region of interest" description="Disordered" evidence="4">
    <location>
        <begin position="108"/>
        <end position="144"/>
    </location>
</feature>
<dbReference type="InterPro" id="IPR014001">
    <property type="entry name" value="Helicase_ATP-bd"/>
</dbReference>
<dbReference type="Proteomes" id="UP001066276">
    <property type="component" value="Chromosome 6"/>
</dbReference>
<dbReference type="EMBL" id="JANPWB010000010">
    <property type="protein sequence ID" value="KAJ1134277.1"/>
    <property type="molecule type" value="Genomic_DNA"/>
</dbReference>
<feature type="region of interest" description="Disordered" evidence="4">
    <location>
        <begin position="811"/>
        <end position="845"/>
    </location>
</feature>
<dbReference type="SMART" id="SM00957">
    <property type="entry name" value="SecA_DEAD"/>
    <property type="match status" value="1"/>
</dbReference>
<dbReference type="InterPro" id="IPR001650">
    <property type="entry name" value="Helicase_C-like"/>
</dbReference>
<evidence type="ECO:0000256" key="1">
    <source>
        <dbReference type="ARBA" id="ARBA00022490"/>
    </source>
</evidence>
<dbReference type="PROSITE" id="PS51194">
    <property type="entry name" value="HELICASE_CTER"/>
    <property type="match status" value="1"/>
</dbReference>
<evidence type="ECO:0000256" key="3">
    <source>
        <dbReference type="ARBA" id="ARBA00023010"/>
    </source>
</evidence>
<feature type="domain" description="SecA family profile" evidence="7">
    <location>
        <begin position="416"/>
        <end position="1231"/>
    </location>
</feature>
<dbReference type="Gene3D" id="3.40.50.300">
    <property type="entry name" value="P-loop containing nucleotide triphosphate hydrolases"/>
    <property type="match status" value="3"/>
</dbReference>
<keyword evidence="2" id="KW-0653">Protein transport</keyword>
<organism evidence="8 9">
    <name type="scientific">Pleurodeles waltl</name>
    <name type="common">Iberian ribbed newt</name>
    <dbReference type="NCBI Taxonomy" id="8319"/>
    <lineage>
        <taxon>Eukaryota</taxon>
        <taxon>Metazoa</taxon>
        <taxon>Chordata</taxon>
        <taxon>Craniata</taxon>
        <taxon>Vertebrata</taxon>
        <taxon>Euteleostomi</taxon>
        <taxon>Amphibia</taxon>
        <taxon>Batrachia</taxon>
        <taxon>Caudata</taxon>
        <taxon>Salamandroidea</taxon>
        <taxon>Salamandridae</taxon>
        <taxon>Pleurodelinae</taxon>
        <taxon>Pleurodeles</taxon>
    </lineage>
</organism>
<feature type="domain" description="Helicase ATP-binding" evidence="5">
    <location>
        <begin position="521"/>
        <end position="666"/>
    </location>
</feature>
<dbReference type="Pfam" id="PF07517">
    <property type="entry name" value="SecA_DEAD"/>
    <property type="match status" value="1"/>
</dbReference>
<keyword evidence="2" id="KW-0813">Transport</keyword>
<proteinExistence type="predicted"/>
<evidence type="ECO:0000313" key="9">
    <source>
        <dbReference type="Proteomes" id="UP001066276"/>
    </source>
</evidence>
<evidence type="ECO:0000259" key="7">
    <source>
        <dbReference type="PROSITE" id="PS51196"/>
    </source>
</evidence>
<feature type="compositionally biased region" description="Acidic residues" evidence="4">
    <location>
        <begin position="2158"/>
        <end position="2167"/>
    </location>
</feature>
<dbReference type="GO" id="GO:0006605">
    <property type="term" value="P:protein targeting"/>
    <property type="evidence" value="ECO:0007669"/>
    <property type="project" value="InterPro"/>
</dbReference>
<dbReference type="SUPFAM" id="SSF52540">
    <property type="entry name" value="P-loop containing nucleoside triphosphate hydrolases"/>
    <property type="match status" value="2"/>
</dbReference>
<dbReference type="InterPro" id="IPR011115">
    <property type="entry name" value="SecA_DEAD"/>
</dbReference>
<feature type="domain" description="Helicase C-terminal" evidence="6">
    <location>
        <begin position="1069"/>
        <end position="1247"/>
    </location>
</feature>
<dbReference type="GO" id="GO:0005524">
    <property type="term" value="F:ATP binding"/>
    <property type="evidence" value="ECO:0007669"/>
    <property type="project" value="InterPro"/>
</dbReference>
<dbReference type="GO" id="GO:0016020">
    <property type="term" value="C:membrane"/>
    <property type="evidence" value="ECO:0007669"/>
    <property type="project" value="InterPro"/>
</dbReference>
<feature type="compositionally biased region" description="Basic and acidic residues" evidence="4">
    <location>
        <begin position="159"/>
        <end position="176"/>
    </location>
</feature>
<keyword evidence="3" id="KW-0811">Translocation</keyword>
<keyword evidence="1" id="KW-0963">Cytoplasm</keyword>
<feature type="compositionally biased region" description="Polar residues" evidence="4">
    <location>
        <begin position="827"/>
        <end position="840"/>
    </location>
</feature>
<feature type="region of interest" description="Disordered" evidence="4">
    <location>
        <begin position="2148"/>
        <end position="2167"/>
    </location>
</feature>
<dbReference type="InterPro" id="IPR000185">
    <property type="entry name" value="SecA"/>
</dbReference>
<feature type="region of interest" description="Disordered" evidence="4">
    <location>
        <begin position="159"/>
        <end position="184"/>
    </location>
</feature>
<accession>A0AAV7Q145</accession>
<dbReference type="PANTHER" id="PTHR30612">
    <property type="entry name" value="SECA INNER MEMBRANE COMPONENT OF SEC PROTEIN SECRETION SYSTEM"/>
    <property type="match status" value="1"/>
</dbReference>
<protein>
    <recommendedName>
        <fullName evidence="10">Protein translocase subunit SecA</fullName>
    </recommendedName>
</protein>
<gene>
    <name evidence="8" type="ORF">NDU88_000730</name>
</gene>
<dbReference type="PROSITE" id="PS51196">
    <property type="entry name" value="SECA_MOTOR_DEAD"/>
    <property type="match status" value="1"/>
</dbReference>